<comment type="cofactor">
    <cofactor evidence="8">
        <name>corrinoid</name>
        <dbReference type="ChEBI" id="CHEBI:33913"/>
    </cofactor>
</comment>
<comment type="caution">
    <text evidence="12">The sequence shown here is derived from an EMBL/GenBank/DDBJ whole genome shotgun (WGS) entry which is preliminary data.</text>
</comment>
<name>A0A7C1TAG5_THEPE</name>
<dbReference type="PROSITE" id="PS51656">
    <property type="entry name" value="4FE4S"/>
    <property type="match status" value="1"/>
</dbReference>
<dbReference type="GO" id="GO:0005506">
    <property type="term" value="F:iron ion binding"/>
    <property type="evidence" value="ECO:0007669"/>
    <property type="project" value="UniProtKB-UniRule"/>
</dbReference>
<keyword evidence="1 8" id="KW-0004">4Fe-4S</keyword>
<feature type="binding site" evidence="8 10">
    <location>
        <position position="20"/>
    </location>
    <ligand>
        <name>[4Fe-4S] cluster</name>
        <dbReference type="ChEBI" id="CHEBI:49883"/>
    </ligand>
</feature>
<dbReference type="NCBIfam" id="NF003195">
    <property type="entry name" value="PRK04165.1"/>
    <property type="match status" value="1"/>
</dbReference>
<dbReference type="Gene3D" id="3.20.20.20">
    <property type="entry name" value="Dihydropteroate synthase-like"/>
    <property type="match status" value="1"/>
</dbReference>
<dbReference type="GO" id="GO:0046356">
    <property type="term" value="P:acetyl-CoA catabolic process"/>
    <property type="evidence" value="ECO:0007669"/>
    <property type="project" value="InterPro"/>
</dbReference>
<proteinExistence type="inferred from homology"/>
<comment type="catalytic activity">
    <reaction evidence="8">
        <text>5,6,7,8-tetrahydrosarcinapterin + methyl-Co(III)-[corrinoid Fe-S protein] = 5-methyltetrahydrosarcinapterin + Co(I)-[corrinoid Fe-S protein] + H(+)</text>
        <dbReference type="Rhea" id="RHEA:45196"/>
        <dbReference type="Rhea" id="RHEA-COMP:11110"/>
        <dbReference type="Rhea" id="RHEA-COMP:11111"/>
        <dbReference type="ChEBI" id="CHEBI:15378"/>
        <dbReference type="ChEBI" id="CHEBI:59924"/>
        <dbReference type="ChEBI" id="CHEBI:64267"/>
        <dbReference type="ChEBI" id="CHEBI:85033"/>
        <dbReference type="ChEBI" id="CHEBI:85035"/>
        <dbReference type="EC" id="2.1.1.245"/>
    </reaction>
</comment>
<evidence type="ECO:0000313" key="12">
    <source>
        <dbReference type="EMBL" id="HEB48882.1"/>
    </source>
</evidence>
<evidence type="ECO:0000256" key="4">
    <source>
        <dbReference type="ARBA" id="ARBA00022723"/>
    </source>
</evidence>
<dbReference type="GO" id="GO:0008168">
    <property type="term" value="F:methyltransferase activity"/>
    <property type="evidence" value="ECO:0007669"/>
    <property type="project" value="UniProtKB-UniRule"/>
</dbReference>
<sequence length="482" mass="53953">MPWKPPTPIDVYQLLPRTNCGKCGEANCMAFAVRLVSLEVKPEDCTPLIEEERFRESYEKLRRLLLPPVKEVELKSPRRSVKIGGKYVLFRHELRYHNPTAIAIDVDDSMEAETLTSRVQMIERFEYEYVGQKLKLDAIAVRSVTGDLKRFAKTVFTVAENSSLPLILCSTNPALVEAALDVLCPSGHRPLIYAATKDNWREMAETARRFDVPLAIAAPGDLDMLVSLAKTLSEGMGLEELVLDPGCLVGPGGLSYTIKAYSWLRYKAAYDLWKYAGYPLLATPISVWTQVGGDPRDAMWWEAILATMLMTRYADLIIMHSLDGWVLLPQVIWRFQLYTDPRKPVSVPPGLREVGKPNEMSPVLVTTNYALTYSMVLSDVEKAKVSAWLLVVDTEGLAVDVSVAGRKFVGDKVAEVIKSTGLESKVKHRVLVIPGKAARVSGEIEDATQWRVLVGPMDSSEIGKWLEKNWTPEKIKELTEEV</sequence>
<dbReference type="PANTHER" id="PTHR36214">
    <property type="match status" value="1"/>
</dbReference>
<organism evidence="12">
    <name type="scientific">Thermofilum pendens</name>
    <dbReference type="NCBI Taxonomy" id="2269"/>
    <lineage>
        <taxon>Archaea</taxon>
        <taxon>Thermoproteota</taxon>
        <taxon>Thermoprotei</taxon>
        <taxon>Thermofilales</taxon>
        <taxon>Thermofilaceae</taxon>
        <taxon>Thermofilum</taxon>
    </lineage>
</organism>
<dbReference type="GO" id="GO:0032259">
    <property type="term" value="P:methylation"/>
    <property type="evidence" value="ECO:0007669"/>
    <property type="project" value="UniProtKB-KW"/>
</dbReference>
<keyword evidence="2 8" id="KW-0489">Methyltransferase</keyword>
<evidence type="ECO:0000256" key="7">
    <source>
        <dbReference type="ARBA" id="ARBA00023285"/>
    </source>
</evidence>
<feature type="binding site" evidence="9">
    <location>
        <position position="366"/>
    </location>
    <ligand>
        <name>5-methoxybenzimidazolylcob(I)amide</name>
        <dbReference type="ChEBI" id="CHEBI:157765"/>
    </ligand>
</feature>
<dbReference type="InterPro" id="IPR007202">
    <property type="entry name" value="4Fe-4S_dom"/>
</dbReference>
<comment type="cofactor">
    <cofactor evidence="8">
        <name>[4Fe-4S] cluster</name>
        <dbReference type="ChEBI" id="CHEBI:49883"/>
    </cofactor>
    <text evidence="8">Binds 1 [4Fe-4S] cluster.</text>
</comment>
<dbReference type="HAMAP" id="MF_01136">
    <property type="entry name" value="CdhE"/>
    <property type="match status" value="1"/>
</dbReference>
<accession>A0A7C1TAG5</accession>
<evidence type="ECO:0000256" key="1">
    <source>
        <dbReference type="ARBA" id="ARBA00022485"/>
    </source>
</evidence>
<feature type="binding site" evidence="9">
    <location>
        <position position="372"/>
    </location>
    <ligand>
        <name>5-methoxybenzimidazolylcob(I)amide</name>
        <dbReference type="ChEBI" id="CHEBI:157765"/>
    </ligand>
</feature>
<evidence type="ECO:0000256" key="5">
    <source>
        <dbReference type="ARBA" id="ARBA00023004"/>
    </source>
</evidence>
<evidence type="ECO:0000256" key="9">
    <source>
        <dbReference type="PIRSR" id="PIRSR000376-1"/>
    </source>
</evidence>
<dbReference type="PIRSF" id="PIRSF000376">
    <property type="entry name" value="AcCoA_decarb_gamma"/>
    <property type="match status" value="1"/>
</dbReference>
<dbReference type="PANTHER" id="PTHR36214:SF3">
    <property type="entry name" value="ACETYL-COA DECARBONYLASE_SYNTHASE COMPLEX SUBUNIT GAMMA"/>
    <property type="match status" value="1"/>
</dbReference>
<dbReference type="InterPro" id="IPR051069">
    <property type="entry name" value="ACDS_complex_subunit"/>
</dbReference>
<evidence type="ECO:0000256" key="10">
    <source>
        <dbReference type="PIRSR" id="PIRSR000376-2"/>
    </source>
</evidence>
<dbReference type="EMBL" id="DSKP01000130">
    <property type="protein sequence ID" value="HEB48882.1"/>
    <property type="molecule type" value="Genomic_DNA"/>
</dbReference>
<keyword evidence="7 8" id="KW-0170">Cobalt</keyword>
<evidence type="ECO:0000256" key="2">
    <source>
        <dbReference type="ARBA" id="ARBA00022603"/>
    </source>
</evidence>
<evidence type="ECO:0000259" key="11">
    <source>
        <dbReference type="PROSITE" id="PS51656"/>
    </source>
</evidence>
<dbReference type="SUPFAM" id="SSF51717">
    <property type="entry name" value="Dihydropteroate synthetase-like"/>
    <property type="match status" value="1"/>
</dbReference>
<dbReference type="InterPro" id="IPR023427">
    <property type="entry name" value="AcylCoA_decarb/synth_gsu_arc"/>
</dbReference>
<keyword evidence="5 8" id="KW-0408">Iron</keyword>
<evidence type="ECO:0000256" key="3">
    <source>
        <dbReference type="ARBA" id="ARBA00022679"/>
    </source>
</evidence>
<comment type="function">
    <text evidence="8">Part of a complex that catalyzes the reversible cleavage of acetyl-CoA, allowing autotrophic growth from CO(2).</text>
</comment>
<dbReference type="InterPro" id="IPR016218">
    <property type="entry name" value="AcylCoA_decarb/synth_gsu"/>
</dbReference>
<dbReference type="GO" id="GO:0051539">
    <property type="term" value="F:4 iron, 4 sulfur cluster binding"/>
    <property type="evidence" value="ECO:0007669"/>
    <property type="project" value="UniProtKB-KW"/>
</dbReference>
<keyword evidence="3 8" id="KW-0808">Transferase</keyword>
<evidence type="ECO:0000256" key="8">
    <source>
        <dbReference type="HAMAP-Rule" id="MF_01136"/>
    </source>
</evidence>
<dbReference type="AlphaFoldDB" id="A0A7C1TAG5"/>
<dbReference type="InterPro" id="IPR016041">
    <property type="entry name" value="Ac-CoA_synth_d_su_TIM-brl"/>
</dbReference>
<dbReference type="EC" id="2.1.1.245" evidence="8"/>
<gene>
    <name evidence="8" type="primary">cdhE</name>
    <name evidence="12" type="ORF">ENP77_03715</name>
</gene>
<keyword evidence="6 8" id="KW-0411">Iron-sulfur</keyword>
<feature type="binding site" evidence="9">
    <location>
        <begin position="396"/>
        <end position="399"/>
    </location>
    <ligand>
        <name>5-methoxybenzimidazolylcob(I)amide</name>
        <dbReference type="ChEBI" id="CHEBI:157765"/>
    </ligand>
</feature>
<feature type="binding site" evidence="8 10">
    <location>
        <position position="28"/>
    </location>
    <ligand>
        <name>[4Fe-4S] cluster</name>
        <dbReference type="ChEBI" id="CHEBI:49883"/>
    </ligand>
</feature>
<feature type="domain" description="4Fe-4S" evidence="11">
    <location>
        <begin position="1"/>
        <end position="63"/>
    </location>
</feature>
<evidence type="ECO:0000256" key="6">
    <source>
        <dbReference type="ARBA" id="ARBA00023014"/>
    </source>
</evidence>
<feature type="binding site" evidence="8 10">
    <location>
        <position position="45"/>
    </location>
    <ligand>
        <name>[4Fe-4S] cluster</name>
        <dbReference type="ChEBI" id="CHEBI:49883"/>
    </ligand>
</feature>
<keyword evidence="4 8" id="KW-0479">Metal-binding</keyword>
<comment type="subunit">
    <text evidence="8">Heterodimer of delta and gamma chains. The ACDS complex is made up of alpha, epsilon, beta, gamma and delta chains with a probable stoichiometry of (alpha(2)epsilon(2))(4)-beta(8)-(gamma(1)delta(1))(8).</text>
</comment>
<dbReference type="InterPro" id="IPR011005">
    <property type="entry name" value="Dihydropteroate_synth-like_sf"/>
</dbReference>
<protein>
    <recommendedName>
        <fullName evidence="8">Acetyl-CoA decarbonylase/synthase complex subunit gamma</fullName>
        <shortName evidence="8">ACDS complex subunit gamma</shortName>
        <ecNumber evidence="8">2.1.1.245</ecNumber>
    </recommendedName>
    <alternativeName>
        <fullName evidence="8">5-methyltetrahydrosarcinapterin:corrinoid/iron-sulfur protein Co-methyltransferase</fullName>
    </alternativeName>
    <alternativeName>
        <fullName evidence="8">ACDS complex methyltransferase</fullName>
    </alternativeName>
    <alternativeName>
        <fullName evidence="8">Corrinoid/iron-sulfur component large subunit</fullName>
    </alternativeName>
</protein>
<feature type="binding site" evidence="8 10">
    <location>
        <position position="23"/>
    </location>
    <ligand>
        <name>[4Fe-4S] cluster</name>
        <dbReference type="ChEBI" id="CHEBI:49883"/>
    </ligand>
</feature>
<feature type="binding site" evidence="9">
    <location>
        <position position="459"/>
    </location>
    <ligand>
        <name>5-methoxybenzimidazolylcob(I)amide</name>
        <dbReference type="ChEBI" id="CHEBI:157765"/>
    </ligand>
</feature>
<dbReference type="Pfam" id="PF03599">
    <property type="entry name" value="CdhD"/>
    <property type="match status" value="1"/>
</dbReference>
<reference evidence="12" key="1">
    <citation type="journal article" date="2020" name="mSystems">
        <title>Genome- and Community-Level Interaction Insights into Carbon Utilization and Element Cycling Functions of Hydrothermarchaeota in Hydrothermal Sediment.</title>
        <authorList>
            <person name="Zhou Z."/>
            <person name="Liu Y."/>
            <person name="Xu W."/>
            <person name="Pan J."/>
            <person name="Luo Z.H."/>
            <person name="Li M."/>
        </authorList>
    </citation>
    <scope>NUCLEOTIDE SEQUENCE [LARGE SCALE GENOMIC DNA]</scope>
    <source>
        <strain evidence="12">SpSt-25</strain>
    </source>
</reference>
<dbReference type="Gene3D" id="3.40.50.11600">
    <property type="match status" value="1"/>
</dbReference>
<dbReference type="Gene3D" id="1.10.15.40">
    <property type="entry name" value="Electron transport complex subunit B, putative Fe-S cluster"/>
    <property type="match status" value="1"/>
</dbReference>
<dbReference type="Pfam" id="PF04060">
    <property type="entry name" value="FeS"/>
    <property type="match status" value="1"/>
</dbReference>